<gene>
    <name evidence="2" type="ORF">CTA1_7023</name>
</gene>
<organism evidence="2 3">
    <name type="scientific">Colletotrichum tanaceti</name>
    <dbReference type="NCBI Taxonomy" id="1306861"/>
    <lineage>
        <taxon>Eukaryota</taxon>
        <taxon>Fungi</taxon>
        <taxon>Dikarya</taxon>
        <taxon>Ascomycota</taxon>
        <taxon>Pezizomycotina</taxon>
        <taxon>Sordariomycetes</taxon>
        <taxon>Hypocreomycetidae</taxon>
        <taxon>Glomerellales</taxon>
        <taxon>Glomerellaceae</taxon>
        <taxon>Colletotrichum</taxon>
        <taxon>Colletotrichum destructivum species complex</taxon>
    </lineage>
</organism>
<feature type="signal peptide" evidence="1">
    <location>
        <begin position="1"/>
        <end position="15"/>
    </location>
</feature>
<dbReference type="OrthoDB" id="3679184at2759"/>
<reference evidence="2 3" key="1">
    <citation type="journal article" date="2019" name="PLoS ONE">
        <title>Comparative genome analysis indicates high evolutionary potential of pathogenicity genes in Colletotrichum tanaceti.</title>
        <authorList>
            <person name="Lelwala R.V."/>
            <person name="Korhonen P.K."/>
            <person name="Young N.D."/>
            <person name="Scott J.B."/>
            <person name="Ades P.A."/>
            <person name="Gasser R.B."/>
            <person name="Taylor P.W.J."/>
        </authorList>
    </citation>
    <scope>NUCLEOTIDE SEQUENCE [LARGE SCALE GENOMIC DNA]</scope>
    <source>
        <strain evidence="2">BRIP57314</strain>
    </source>
</reference>
<evidence type="ECO:0008006" key="4">
    <source>
        <dbReference type="Google" id="ProtNLM"/>
    </source>
</evidence>
<dbReference type="AlphaFoldDB" id="A0A4U6X9K9"/>
<comment type="caution">
    <text evidence="2">The sequence shown here is derived from an EMBL/GenBank/DDBJ whole genome shotgun (WGS) entry which is preliminary data.</text>
</comment>
<protein>
    <recommendedName>
        <fullName evidence="4">Hypersensitive response-inducing protein</fullName>
    </recommendedName>
</protein>
<name>A0A4U6X9K9_9PEZI</name>
<evidence type="ECO:0000256" key="1">
    <source>
        <dbReference type="SAM" id="SignalP"/>
    </source>
</evidence>
<sequence>MKFAAVLSCAAVAAAAAVGKRDITFKVSDFSADCVEHSLNCAINFKVIQPGTMETTPTRCFAVVGAKGGRLPDVVKEGKCETSRTFDLVRGPEGFTFTVSQQVTPASNQTGSRLLPNSDFFISNEPNAVVERYQGPTNFDLV</sequence>
<accession>A0A4U6X9K9</accession>
<keyword evidence="1" id="KW-0732">Signal</keyword>
<keyword evidence="3" id="KW-1185">Reference proteome</keyword>
<proteinExistence type="predicted"/>
<evidence type="ECO:0000313" key="2">
    <source>
        <dbReference type="EMBL" id="TKW50307.1"/>
    </source>
</evidence>
<dbReference type="Proteomes" id="UP000310108">
    <property type="component" value="Unassembled WGS sequence"/>
</dbReference>
<feature type="chain" id="PRO_5020682010" description="Hypersensitive response-inducing protein" evidence="1">
    <location>
        <begin position="16"/>
        <end position="142"/>
    </location>
</feature>
<evidence type="ECO:0000313" key="3">
    <source>
        <dbReference type="Proteomes" id="UP000310108"/>
    </source>
</evidence>
<dbReference type="EMBL" id="PJEX01000413">
    <property type="protein sequence ID" value="TKW50307.1"/>
    <property type="molecule type" value="Genomic_DNA"/>
</dbReference>